<reference evidence="2 3" key="1">
    <citation type="submission" date="2024-01" db="EMBL/GenBank/DDBJ databases">
        <title>A draft genome for a cacao thread blight-causing isolate of Paramarasmius palmivorus.</title>
        <authorList>
            <person name="Baruah I.K."/>
            <person name="Bukari Y."/>
            <person name="Amoako-Attah I."/>
            <person name="Meinhardt L.W."/>
            <person name="Bailey B.A."/>
            <person name="Cohen S.P."/>
        </authorList>
    </citation>
    <scope>NUCLEOTIDE SEQUENCE [LARGE SCALE GENOMIC DNA]</scope>
    <source>
        <strain evidence="2 3">GH-12</strain>
    </source>
</reference>
<keyword evidence="3" id="KW-1185">Reference proteome</keyword>
<dbReference type="Proteomes" id="UP001383192">
    <property type="component" value="Unassembled WGS sequence"/>
</dbReference>
<evidence type="ECO:0000313" key="2">
    <source>
        <dbReference type="EMBL" id="KAK7019706.1"/>
    </source>
</evidence>
<feature type="compositionally biased region" description="Polar residues" evidence="1">
    <location>
        <begin position="391"/>
        <end position="411"/>
    </location>
</feature>
<feature type="compositionally biased region" description="Basic residues" evidence="1">
    <location>
        <begin position="549"/>
        <end position="566"/>
    </location>
</feature>
<evidence type="ECO:0000256" key="1">
    <source>
        <dbReference type="SAM" id="MobiDB-lite"/>
    </source>
</evidence>
<feature type="compositionally biased region" description="Polar residues" evidence="1">
    <location>
        <begin position="424"/>
        <end position="437"/>
    </location>
</feature>
<feature type="region of interest" description="Disordered" evidence="1">
    <location>
        <begin position="544"/>
        <end position="616"/>
    </location>
</feature>
<feature type="compositionally biased region" description="Basic residues" evidence="1">
    <location>
        <begin position="439"/>
        <end position="450"/>
    </location>
</feature>
<feature type="compositionally biased region" description="Acidic residues" evidence="1">
    <location>
        <begin position="454"/>
        <end position="465"/>
    </location>
</feature>
<feature type="compositionally biased region" description="Pro residues" evidence="1">
    <location>
        <begin position="43"/>
        <end position="54"/>
    </location>
</feature>
<sequence>MSIATHSSPNNPPSSASASDTRLSDPQDSSASAPPTSSSPAMQVPPPSAPPTASSPPAAADAGNVPTKPAGGVQAENVGEVEEDVDDIVDDAGPKGRGKPSNFTGQRLLAMQKGLKDYMALKTRKERKKFWPTFMAELMEEFPLSMYPIPKSRLTSRESFVEKTDAEIEALTPADKTAYEKSRKAAKLTDEELYLQMVKDWIFWQQTCARKSEGGLTGVMFRAELEKKKKQVKPRFNQWVMKHDRYKGQVVSRSSETGRLDRLQSRADAVKDVLLDLPEDDMVALREEYDAMIKALDVEDDDEGVAPDVAEQRRHNFGPLAQEVLNIWRKLTGLNMTLLAGECLDGDTDYDSCVVFAKPDDCVDMDECEGVDFDRFSNTFLMWLKTIHSKTNPGSNRTAQSASVVSLTTPTPSVPKLSSAPDPASNSQAPSNIPTTTARQRKGGKQKGKKAAIGDEEMSEVETTEPSDPSDMGSESEDDRVDVGREVTVVRAPVDSTGLWEKNEEGLPELKVAMRELTREQQAAFRHECASALGLTKAVEELKEDIQRSKKTKNSSGSRHRGSKPTRRSERIQATEERRGEETEEVHGPVDDEAQQIPMSGRGADAEGDNDTSGKEVVVEGSQEMDAPPAAHRLIPSIDNVEILPAWVKAVVNGHAQLDMPHMEGWAQFDITGCSTPFLREYGGWLLGPKNKKRPEAWSVVVYKWIELEELWNHAQIVAPGAQVKLMKNRRPNGYLQWFKYGRLRWEELVPSEVQPETLAKEWWVWWSRVVNPRWRPRAEDMVMPGGNGSWEAVRMPGKDGFVLLLVSLRWWCDLLDRPGADCLWLATLKSVYWTLEELQKDARSFTEEGESGADDEHDEAVEGNKRTKTQWGGRDRKHRRR</sequence>
<feature type="compositionally biased region" description="Low complexity" evidence="1">
    <location>
        <begin position="7"/>
        <end position="19"/>
    </location>
</feature>
<gene>
    <name evidence="2" type="primary">RBT1_41</name>
    <name evidence="2" type="ORF">VNI00_017983</name>
</gene>
<name>A0AAW0B1S5_9AGAR</name>
<feature type="compositionally biased region" description="Basic and acidic residues" evidence="1">
    <location>
        <begin position="567"/>
        <end position="590"/>
    </location>
</feature>
<accession>A0AAW0B1S5</accession>
<dbReference type="AlphaFoldDB" id="A0AAW0B1S5"/>
<evidence type="ECO:0000313" key="3">
    <source>
        <dbReference type="Proteomes" id="UP001383192"/>
    </source>
</evidence>
<comment type="caution">
    <text evidence="2">The sequence shown here is derived from an EMBL/GenBank/DDBJ whole genome shotgun (WGS) entry which is preliminary data.</text>
</comment>
<dbReference type="EMBL" id="JAYKXP010000202">
    <property type="protein sequence ID" value="KAK7019706.1"/>
    <property type="molecule type" value="Genomic_DNA"/>
</dbReference>
<proteinExistence type="predicted"/>
<protein>
    <submittedName>
        <fullName evidence="2">SERTA domain-containing protein 3</fullName>
    </submittedName>
</protein>
<feature type="region of interest" description="Disordered" evidence="1">
    <location>
        <begin position="845"/>
        <end position="882"/>
    </location>
</feature>
<feature type="compositionally biased region" description="Acidic residues" evidence="1">
    <location>
        <begin position="848"/>
        <end position="860"/>
    </location>
</feature>
<feature type="region of interest" description="Disordered" evidence="1">
    <location>
        <begin position="391"/>
        <end position="485"/>
    </location>
</feature>
<feature type="region of interest" description="Disordered" evidence="1">
    <location>
        <begin position="1"/>
        <end position="82"/>
    </location>
</feature>
<organism evidence="2 3">
    <name type="scientific">Paramarasmius palmivorus</name>
    <dbReference type="NCBI Taxonomy" id="297713"/>
    <lineage>
        <taxon>Eukaryota</taxon>
        <taxon>Fungi</taxon>
        <taxon>Dikarya</taxon>
        <taxon>Basidiomycota</taxon>
        <taxon>Agaricomycotina</taxon>
        <taxon>Agaricomycetes</taxon>
        <taxon>Agaricomycetidae</taxon>
        <taxon>Agaricales</taxon>
        <taxon>Marasmiineae</taxon>
        <taxon>Marasmiaceae</taxon>
        <taxon>Paramarasmius</taxon>
    </lineage>
</organism>
<feature type="compositionally biased region" description="Low complexity" evidence="1">
    <location>
        <begin position="29"/>
        <end position="42"/>
    </location>
</feature>